<protein>
    <submittedName>
        <fullName evidence="3">DNA repair exonuclease SbcCD ATPase subunit</fullName>
    </submittedName>
</protein>
<keyword evidence="4" id="KW-1185">Reference proteome</keyword>
<keyword evidence="1" id="KW-0175">Coiled coil</keyword>
<keyword evidence="3" id="KW-0269">Exonuclease</keyword>
<dbReference type="GO" id="GO:0004527">
    <property type="term" value="F:exonuclease activity"/>
    <property type="evidence" value="ECO:0007669"/>
    <property type="project" value="UniProtKB-KW"/>
</dbReference>
<dbReference type="Pfam" id="PF13476">
    <property type="entry name" value="AAA_23"/>
    <property type="match status" value="1"/>
</dbReference>
<evidence type="ECO:0000256" key="1">
    <source>
        <dbReference type="SAM" id="Coils"/>
    </source>
</evidence>
<keyword evidence="3" id="KW-0378">Hydrolase</keyword>
<dbReference type="AlphaFoldDB" id="A0A4Q7LBH3"/>
<dbReference type="PANTHER" id="PTHR41259">
    <property type="entry name" value="DOUBLE-STRAND BREAK REPAIR RAD50 ATPASE, PUTATIVE-RELATED"/>
    <property type="match status" value="1"/>
</dbReference>
<dbReference type="Gene3D" id="3.40.50.300">
    <property type="entry name" value="P-loop containing nucleotide triphosphate hydrolases"/>
    <property type="match status" value="2"/>
</dbReference>
<feature type="domain" description="Rad50/SbcC-type AAA" evidence="2">
    <location>
        <begin position="7"/>
        <end position="55"/>
    </location>
</feature>
<dbReference type="OrthoDB" id="9764467at2"/>
<proteinExistence type="predicted"/>
<keyword evidence="3" id="KW-0540">Nuclease</keyword>
<name>A0A4Q7LBH3_9BURK</name>
<evidence type="ECO:0000259" key="2">
    <source>
        <dbReference type="Pfam" id="PF13476"/>
    </source>
</evidence>
<dbReference type="RefSeq" id="WP_130483827.1">
    <property type="nucleotide sequence ID" value="NZ_SGWV01000014.1"/>
</dbReference>
<sequence length="898" mass="97345">MTLLLTRLKVEQVRKFRQPFELTGLQPGLNLFSGDNEAGKSTLVRAIRAAFFERHGTNVVEDLRPWGDAGATPQVEIDFRLDGEDGQLFKRFLGKKRCQLRLGSRTLEGTEAEDLLAERLGYAYAAKGASKTEHWGIPGLLWIEQGSGQDIHDAAGHAREHLHGALQRGGGGQGADAVGALAASAGDGLLARLLERRGELLTGTGKPRAALAEAIERVVSLDEQRRELDQRIDTYRRQVDLLDALRRAHAADERERPWQALERDLVQARGKLAALQDSQRQLTQDQQRHAGLQAQVGLLQQQIQAAQQQADGLQRREVEQARTQSARETADAAAQQARERLEAAQALAAQAAALSARWRAQASRAEQLRQQRELQAAQSTRQVALTQAEAAAATLARLRAQAGARALSDEVVKTLRQLDARRRELATRRDAAATRLALDLLPGVTLTLQADGVADQALSGTSRQVLVRPTTLDIPGFGRLTISPGGQDLDELARQLADTDGRWQAALAQAGVADLSGAEQRLAQHADLLRQIGLAEQALALQAPQGIDALRQAQAEGAARLAQVEAARALIGDMAEPDPSVDPIVALAQAESDQKAADAAVQRAQQASTTAGQQLAAATTAEVQARHERDALAALLADPERQAQAAKAAHQLLEASAERDALALRIEQTAQALAQARPAIVEQDVQRLGASVTQQTRAHQQRREQILVLETQLAEAGAQGLDEQLAHVDGEQVRAIARRDQLQRRADALALLCRELAERRAATLAQLQGPLTRHLQHHLALLFPQATLSVDARLAPGELTRADAHGRTETGAIDALSFGAREQLGLIARCAYADLLLEAGRPTLLILDDALVHSDAQRLAQMKRVLYDVAQRHQVLLFTCHPEDWRDLGVQARPIHPA</sequence>
<dbReference type="EMBL" id="SGWV01000014">
    <property type="protein sequence ID" value="RZS46761.1"/>
    <property type="molecule type" value="Genomic_DNA"/>
</dbReference>
<feature type="coiled-coil region" evidence="1">
    <location>
        <begin position="211"/>
        <end position="354"/>
    </location>
</feature>
<dbReference type="PANTHER" id="PTHR41259:SF1">
    <property type="entry name" value="DOUBLE-STRAND BREAK REPAIR RAD50 ATPASE, PUTATIVE-RELATED"/>
    <property type="match status" value="1"/>
</dbReference>
<dbReference type="Proteomes" id="UP000293433">
    <property type="component" value="Unassembled WGS sequence"/>
</dbReference>
<dbReference type="GO" id="GO:0006302">
    <property type="term" value="P:double-strand break repair"/>
    <property type="evidence" value="ECO:0007669"/>
    <property type="project" value="InterPro"/>
</dbReference>
<dbReference type="InterPro" id="IPR027417">
    <property type="entry name" value="P-loop_NTPase"/>
</dbReference>
<reference evidence="3 4" key="1">
    <citation type="submission" date="2019-02" db="EMBL/GenBank/DDBJ databases">
        <title>Genomic Encyclopedia of Type Strains, Phase IV (KMG-IV): sequencing the most valuable type-strain genomes for metagenomic binning, comparative biology and taxonomic classification.</title>
        <authorList>
            <person name="Goeker M."/>
        </authorList>
    </citation>
    <scope>NUCLEOTIDE SEQUENCE [LARGE SCALE GENOMIC DNA]</scope>
    <source>
        <strain evidence="3 4">DSM 10617</strain>
    </source>
</reference>
<organism evidence="3 4">
    <name type="scientific">Sphaerotilus mobilis</name>
    <dbReference type="NCBI Taxonomy" id="47994"/>
    <lineage>
        <taxon>Bacteria</taxon>
        <taxon>Pseudomonadati</taxon>
        <taxon>Pseudomonadota</taxon>
        <taxon>Betaproteobacteria</taxon>
        <taxon>Burkholderiales</taxon>
        <taxon>Sphaerotilaceae</taxon>
        <taxon>Sphaerotilus</taxon>
    </lineage>
</organism>
<dbReference type="SUPFAM" id="SSF52540">
    <property type="entry name" value="P-loop containing nucleoside triphosphate hydrolases"/>
    <property type="match status" value="1"/>
</dbReference>
<comment type="caution">
    <text evidence="3">The sequence shown here is derived from an EMBL/GenBank/DDBJ whole genome shotgun (WGS) entry which is preliminary data.</text>
</comment>
<gene>
    <name evidence="3" type="ORF">EV685_4018</name>
</gene>
<evidence type="ECO:0000313" key="4">
    <source>
        <dbReference type="Proteomes" id="UP000293433"/>
    </source>
</evidence>
<evidence type="ECO:0000313" key="3">
    <source>
        <dbReference type="EMBL" id="RZS46761.1"/>
    </source>
</evidence>
<dbReference type="GO" id="GO:0016887">
    <property type="term" value="F:ATP hydrolysis activity"/>
    <property type="evidence" value="ECO:0007669"/>
    <property type="project" value="InterPro"/>
</dbReference>
<dbReference type="InterPro" id="IPR038729">
    <property type="entry name" value="Rad50/SbcC_AAA"/>
</dbReference>
<accession>A0A4Q7LBH3</accession>